<evidence type="ECO:0000256" key="1">
    <source>
        <dbReference type="SAM" id="MobiDB-lite"/>
    </source>
</evidence>
<dbReference type="EMBL" id="QNUK01000045">
    <property type="protein sequence ID" value="KAF5905391.1"/>
    <property type="molecule type" value="Genomic_DNA"/>
</dbReference>
<feature type="non-terminal residue" evidence="3">
    <location>
        <position position="61"/>
    </location>
</feature>
<proteinExistence type="predicted"/>
<evidence type="ECO:0000256" key="2">
    <source>
        <dbReference type="SAM" id="SignalP"/>
    </source>
</evidence>
<feature type="chain" id="PRO_5035252407" evidence="2">
    <location>
        <begin position="25"/>
        <end position="61"/>
    </location>
</feature>
<dbReference type="Proteomes" id="UP000727407">
    <property type="component" value="Unassembled WGS sequence"/>
</dbReference>
<keyword evidence="4" id="KW-1185">Reference proteome</keyword>
<feature type="signal peptide" evidence="2">
    <location>
        <begin position="1"/>
        <end position="24"/>
    </location>
</feature>
<reference evidence="3" key="1">
    <citation type="submission" date="2020-07" db="EMBL/GenBank/DDBJ databases">
        <title>Clarias magur genome sequencing, assembly and annotation.</title>
        <authorList>
            <person name="Kushwaha B."/>
            <person name="Kumar R."/>
            <person name="Das P."/>
            <person name="Joshi C.G."/>
            <person name="Kumar D."/>
            <person name="Nagpure N.S."/>
            <person name="Pandey M."/>
            <person name="Agarwal S."/>
            <person name="Srivastava S."/>
            <person name="Singh M."/>
            <person name="Sahoo L."/>
            <person name="Jayasankar P."/>
            <person name="Meher P.K."/>
            <person name="Koringa P.G."/>
            <person name="Iquebal M.A."/>
            <person name="Das S.P."/>
            <person name="Bit A."/>
            <person name="Patnaik S."/>
            <person name="Patel N."/>
            <person name="Shah T.M."/>
            <person name="Hinsu A."/>
            <person name="Jena J.K."/>
        </authorList>
    </citation>
    <scope>NUCLEOTIDE SEQUENCE</scope>
    <source>
        <strain evidence="3">CIFAMagur01</strain>
        <tissue evidence="3">Testis</tissue>
    </source>
</reference>
<evidence type="ECO:0000313" key="3">
    <source>
        <dbReference type="EMBL" id="KAF5905391.1"/>
    </source>
</evidence>
<protein>
    <submittedName>
        <fullName evidence="3">Uncharacterized protein</fullName>
    </submittedName>
</protein>
<feature type="compositionally biased region" description="Basic and acidic residues" evidence="1">
    <location>
        <begin position="42"/>
        <end position="53"/>
    </location>
</feature>
<organism evidence="3 4">
    <name type="scientific">Clarias magur</name>
    <name type="common">Asian catfish</name>
    <name type="synonym">Macropteronotus magur</name>
    <dbReference type="NCBI Taxonomy" id="1594786"/>
    <lineage>
        <taxon>Eukaryota</taxon>
        <taxon>Metazoa</taxon>
        <taxon>Chordata</taxon>
        <taxon>Craniata</taxon>
        <taxon>Vertebrata</taxon>
        <taxon>Euteleostomi</taxon>
        <taxon>Actinopterygii</taxon>
        <taxon>Neopterygii</taxon>
        <taxon>Teleostei</taxon>
        <taxon>Ostariophysi</taxon>
        <taxon>Siluriformes</taxon>
        <taxon>Clariidae</taxon>
        <taxon>Clarias</taxon>
    </lineage>
</organism>
<comment type="caution">
    <text evidence="3">The sequence shown here is derived from an EMBL/GenBank/DDBJ whole genome shotgun (WGS) entry which is preliminary data.</text>
</comment>
<gene>
    <name evidence="3" type="ORF">DAT39_004847</name>
</gene>
<accession>A0A8J4UEZ0</accession>
<evidence type="ECO:0000313" key="4">
    <source>
        <dbReference type="Proteomes" id="UP000727407"/>
    </source>
</evidence>
<feature type="region of interest" description="Disordered" evidence="1">
    <location>
        <begin position="36"/>
        <end position="61"/>
    </location>
</feature>
<dbReference type="AlphaFoldDB" id="A0A8J4UEZ0"/>
<sequence>MDARGVCGALLVATSLVLTPDISGIPQRAASIVLQGSLHSSSPEKGEGKERNGGKYMSGRR</sequence>
<keyword evidence="2" id="KW-0732">Signal</keyword>
<name>A0A8J4UEZ0_CLAMG</name>